<gene>
    <name evidence="7" type="primary">yxlF_2</name>
    <name evidence="7" type="ORF">STSP1_01354</name>
</gene>
<dbReference type="GO" id="GO:0016887">
    <property type="term" value="F:ATP hydrolysis activity"/>
    <property type="evidence" value="ECO:0007669"/>
    <property type="project" value="InterPro"/>
</dbReference>
<comment type="similarity">
    <text evidence="1">Belongs to the ABC transporter superfamily.</text>
</comment>
<dbReference type="CDD" id="cd03230">
    <property type="entry name" value="ABC_DR_subfamily_A"/>
    <property type="match status" value="1"/>
</dbReference>
<dbReference type="EMBL" id="CP021023">
    <property type="protein sequence ID" value="ARN56961.1"/>
    <property type="molecule type" value="Genomic_DNA"/>
</dbReference>
<dbReference type="PROSITE" id="PS50893">
    <property type="entry name" value="ABC_TRANSPORTER_2"/>
    <property type="match status" value="1"/>
</dbReference>
<evidence type="ECO:0000256" key="2">
    <source>
        <dbReference type="ARBA" id="ARBA00022448"/>
    </source>
</evidence>
<dbReference type="Proteomes" id="UP000193334">
    <property type="component" value="Chromosome"/>
</dbReference>
<keyword evidence="5 7" id="KW-0067">ATP-binding</keyword>
<evidence type="ECO:0000256" key="5">
    <source>
        <dbReference type="ARBA" id="ARBA00022840"/>
    </source>
</evidence>
<dbReference type="EC" id="3.6.3.-" evidence="7"/>
<accession>A0A1W6LMI1</accession>
<reference evidence="8" key="1">
    <citation type="submission" date="2017-04" db="EMBL/GenBank/DDBJ databases">
        <title>Comparative genomics and description of representatives of a novel lineage of planctomycetes thriving in anoxic sediments.</title>
        <authorList>
            <person name="Spring S."/>
            <person name="Bunk B."/>
            <person name="Sproer C."/>
        </authorList>
    </citation>
    <scope>NUCLEOTIDE SEQUENCE [LARGE SCALE GENOMIC DNA]</scope>
    <source>
        <strain evidence="8">ST-PulAB-D4</strain>
    </source>
</reference>
<dbReference type="GO" id="GO:0005524">
    <property type="term" value="F:ATP binding"/>
    <property type="evidence" value="ECO:0007669"/>
    <property type="project" value="UniProtKB-KW"/>
</dbReference>
<dbReference type="InterPro" id="IPR050763">
    <property type="entry name" value="ABC_transporter_ATP-binding"/>
</dbReference>
<dbReference type="InterPro" id="IPR003593">
    <property type="entry name" value="AAA+_ATPase"/>
</dbReference>
<keyword evidence="3" id="KW-0536">Nodulation</keyword>
<dbReference type="SMART" id="SM00382">
    <property type="entry name" value="AAA"/>
    <property type="match status" value="1"/>
</dbReference>
<feature type="domain" description="ABC transporter" evidence="6">
    <location>
        <begin position="5"/>
        <end position="232"/>
    </location>
</feature>
<organism evidence="7 8">
    <name type="scientific">Sedimentisphaera salicampi</name>
    <dbReference type="NCBI Taxonomy" id="1941349"/>
    <lineage>
        <taxon>Bacteria</taxon>
        <taxon>Pseudomonadati</taxon>
        <taxon>Planctomycetota</taxon>
        <taxon>Phycisphaerae</taxon>
        <taxon>Sedimentisphaerales</taxon>
        <taxon>Sedimentisphaeraceae</taxon>
        <taxon>Sedimentisphaera</taxon>
    </lineage>
</organism>
<dbReference type="STRING" id="1941349.STSP1_01354"/>
<dbReference type="KEGG" id="pbp:STSP1_01354"/>
<evidence type="ECO:0000256" key="4">
    <source>
        <dbReference type="ARBA" id="ARBA00022741"/>
    </source>
</evidence>
<evidence type="ECO:0000313" key="8">
    <source>
        <dbReference type="Proteomes" id="UP000193334"/>
    </source>
</evidence>
<proteinExistence type="inferred from homology"/>
<sequence>MNNIIEVSGLTKSFGGKKALEYVSFSAGRGSIIGLMGANGCGKSTLLRNIIGLYLPDEGSSQVFGEQSRELSPQTLSRIGYVHQEGRLLDWMSIRQLLRYVRSYYQSWDEHLEQKFIEWFDLDPKAVVGKLSPGKRQQAAILAAICHNPELLILDEPASALDPLARSRFLDLLLELLQNDGEKTIIISSHILSDIEKVIDRAVIMDSGRILKDCQFDELKEHIFKVILRGGQQAELTGLLAGKTAHRRSDGIKTSLILQDTSRAEVEKILSEGRIDAEIIPLPLEEIYKAVVGKAEYVL</sequence>
<keyword evidence="7" id="KW-0378">Hydrolase</keyword>
<name>A0A1W6LMI1_9BACT</name>
<keyword evidence="4" id="KW-0547">Nucleotide-binding</keyword>
<dbReference type="AlphaFoldDB" id="A0A1W6LMI1"/>
<dbReference type="InterPro" id="IPR003439">
    <property type="entry name" value="ABC_transporter-like_ATP-bd"/>
</dbReference>
<evidence type="ECO:0000259" key="6">
    <source>
        <dbReference type="PROSITE" id="PS50893"/>
    </source>
</evidence>
<keyword evidence="8" id="KW-1185">Reference proteome</keyword>
<dbReference type="InterPro" id="IPR027417">
    <property type="entry name" value="P-loop_NTPase"/>
</dbReference>
<dbReference type="SUPFAM" id="SSF52540">
    <property type="entry name" value="P-loop containing nucleoside triphosphate hydrolases"/>
    <property type="match status" value="1"/>
</dbReference>
<dbReference type="RefSeq" id="WP_161491654.1">
    <property type="nucleotide sequence ID" value="NZ_CP021023.1"/>
</dbReference>
<dbReference type="PANTHER" id="PTHR42711:SF5">
    <property type="entry name" value="ABC TRANSPORTER ATP-BINDING PROTEIN NATA"/>
    <property type="match status" value="1"/>
</dbReference>
<dbReference type="Pfam" id="PF00005">
    <property type="entry name" value="ABC_tran"/>
    <property type="match status" value="1"/>
</dbReference>
<dbReference type="Gene3D" id="3.40.50.300">
    <property type="entry name" value="P-loop containing nucleotide triphosphate hydrolases"/>
    <property type="match status" value="1"/>
</dbReference>
<keyword evidence="2" id="KW-0813">Transport</keyword>
<evidence type="ECO:0000256" key="1">
    <source>
        <dbReference type="ARBA" id="ARBA00005417"/>
    </source>
</evidence>
<protein>
    <submittedName>
        <fullName evidence="7">Putative ABC transporter ATP-binding protein YxlF</fullName>
        <ecNumber evidence="7">3.6.3.-</ecNumber>
    </submittedName>
</protein>
<dbReference type="PANTHER" id="PTHR42711">
    <property type="entry name" value="ABC TRANSPORTER ATP-BINDING PROTEIN"/>
    <property type="match status" value="1"/>
</dbReference>
<evidence type="ECO:0000313" key="7">
    <source>
        <dbReference type="EMBL" id="ARN56961.1"/>
    </source>
</evidence>
<evidence type="ECO:0000256" key="3">
    <source>
        <dbReference type="ARBA" id="ARBA00022458"/>
    </source>
</evidence>